<dbReference type="Pfam" id="PF00496">
    <property type="entry name" value="SBP_bac_5"/>
    <property type="match status" value="1"/>
</dbReference>
<keyword evidence="8" id="KW-1185">Reference proteome</keyword>
<evidence type="ECO:0000313" key="8">
    <source>
        <dbReference type="Proteomes" id="UP000564573"/>
    </source>
</evidence>
<feature type="chain" id="PRO_5032460032" evidence="5">
    <location>
        <begin position="28"/>
        <end position="554"/>
    </location>
</feature>
<comment type="similarity">
    <text evidence="2">Belongs to the bacterial solute-binding protein 5 family.</text>
</comment>
<proteinExistence type="inferred from homology"/>
<dbReference type="Gene3D" id="3.10.105.10">
    <property type="entry name" value="Dipeptide-binding Protein, Domain 3"/>
    <property type="match status" value="1"/>
</dbReference>
<evidence type="ECO:0000256" key="3">
    <source>
        <dbReference type="ARBA" id="ARBA00022448"/>
    </source>
</evidence>
<reference evidence="7 8" key="1">
    <citation type="submission" date="2020-08" db="EMBL/GenBank/DDBJ databases">
        <title>Sequencing the genomes of 1000 actinobacteria strains.</title>
        <authorList>
            <person name="Klenk H.-P."/>
        </authorList>
    </citation>
    <scope>NUCLEOTIDE SEQUENCE [LARGE SCALE GENOMIC DNA]</scope>
    <source>
        <strain evidence="7 8">DSM 45267</strain>
    </source>
</reference>
<name>A0A839XQN1_9PSEU</name>
<dbReference type="PROSITE" id="PS51257">
    <property type="entry name" value="PROKAR_LIPOPROTEIN"/>
    <property type="match status" value="1"/>
</dbReference>
<dbReference type="GO" id="GO:0043190">
    <property type="term" value="C:ATP-binding cassette (ABC) transporter complex"/>
    <property type="evidence" value="ECO:0007669"/>
    <property type="project" value="InterPro"/>
</dbReference>
<dbReference type="InterPro" id="IPR023765">
    <property type="entry name" value="SBP_5_CS"/>
</dbReference>
<organism evidence="7 8">
    <name type="scientific">Prauserella sediminis</name>
    <dbReference type="NCBI Taxonomy" id="577680"/>
    <lineage>
        <taxon>Bacteria</taxon>
        <taxon>Bacillati</taxon>
        <taxon>Actinomycetota</taxon>
        <taxon>Actinomycetes</taxon>
        <taxon>Pseudonocardiales</taxon>
        <taxon>Pseudonocardiaceae</taxon>
        <taxon>Prauserella</taxon>
        <taxon>Prauserella salsuginis group</taxon>
    </lineage>
</organism>
<dbReference type="GO" id="GO:1904680">
    <property type="term" value="F:peptide transmembrane transporter activity"/>
    <property type="evidence" value="ECO:0007669"/>
    <property type="project" value="TreeGrafter"/>
</dbReference>
<dbReference type="InterPro" id="IPR039424">
    <property type="entry name" value="SBP_5"/>
</dbReference>
<evidence type="ECO:0000256" key="4">
    <source>
        <dbReference type="ARBA" id="ARBA00022729"/>
    </source>
</evidence>
<dbReference type="PIRSF" id="PIRSF002741">
    <property type="entry name" value="MppA"/>
    <property type="match status" value="1"/>
</dbReference>
<dbReference type="RefSeq" id="WP_183782162.1">
    <property type="nucleotide sequence ID" value="NZ_JACIBS010000001.1"/>
</dbReference>
<dbReference type="CDD" id="cd08493">
    <property type="entry name" value="PBP2_DppA_like"/>
    <property type="match status" value="1"/>
</dbReference>
<evidence type="ECO:0000256" key="1">
    <source>
        <dbReference type="ARBA" id="ARBA00004193"/>
    </source>
</evidence>
<dbReference type="InterPro" id="IPR000914">
    <property type="entry name" value="SBP_5_dom"/>
</dbReference>
<gene>
    <name evidence="7" type="ORF">FB384_002122</name>
</gene>
<dbReference type="SUPFAM" id="SSF53850">
    <property type="entry name" value="Periplasmic binding protein-like II"/>
    <property type="match status" value="1"/>
</dbReference>
<keyword evidence="4 5" id="KW-0732">Signal</keyword>
<protein>
    <submittedName>
        <fullName evidence="7">Peptide/nickel transport system substrate-binding protein</fullName>
    </submittedName>
</protein>
<dbReference type="GO" id="GO:0015833">
    <property type="term" value="P:peptide transport"/>
    <property type="evidence" value="ECO:0007669"/>
    <property type="project" value="TreeGrafter"/>
</dbReference>
<comment type="subcellular location">
    <subcellularLocation>
        <location evidence="1">Cell membrane</location>
        <topology evidence="1">Lipid-anchor</topology>
    </subcellularLocation>
</comment>
<dbReference type="PANTHER" id="PTHR30290:SF9">
    <property type="entry name" value="OLIGOPEPTIDE-BINDING PROTEIN APPA"/>
    <property type="match status" value="1"/>
</dbReference>
<evidence type="ECO:0000256" key="2">
    <source>
        <dbReference type="ARBA" id="ARBA00005695"/>
    </source>
</evidence>
<dbReference type="PROSITE" id="PS01040">
    <property type="entry name" value="SBP_BACTERIAL_5"/>
    <property type="match status" value="1"/>
</dbReference>
<dbReference type="PANTHER" id="PTHR30290">
    <property type="entry name" value="PERIPLASMIC BINDING COMPONENT OF ABC TRANSPORTER"/>
    <property type="match status" value="1"/>
</dbReference>
<dbReference type="GO" id="GO:0042597">
    <property type="term" value="C:periplasmic space"/>
    <property type="evidence" value="ECO:0007669"/>
    <property type="project" value="UniProtKB-ARBA"/>
</dbReference>
<feature type="signal peptide" evidence="5">
    <location>
        <begin position="1"/>
        <end position="27"/>
    </location>
</feature>
<dbReference type="EMBL" id="JACIBS010000001">
    <property type="protein sequence ID" value="MBB3663218.1"/>
    <property type="molecule type" value="Genomic_DNA"/>
</dbReference>
<keyword evidence="3" id="KW-0813">Transport</keyword>
<evidence type="ECO:0000256" key="5">
    <source>
        <dbReference type="SAM" id="SignalP"/>
    </source>
</evidence>
<dbReference type="Proteomes" id="UP000564573">
    <property type="component" value="Unassembled WGS sequence"/>
</dbReference>
<feature type="domain" description="Solute-binding protein family 5" evidence="6">
    <location>
        <begin position="81"/>
        <end position="473"/>
    </location>
</feature>
<dbReference type="Gene3D" id="3.90.76.10">
    <property type="entry name" value="Dipeptide-binding Protein, Domain 1"/>
    <property type="match status" value="1"/>
</dbReference>
<evidence type="ECO:0000259" key="6">
    <source>
        <dbReference type="Pfam" id="PF00496"/>
    </source>
</evidence>
<evidence type="ECO:0000313" key="7">
    <source>
        <dbReference type="EMBL" id="MBB3663218.1"/>
    </source>
</evidence>
<dbReference type="Gene3D" id="3.40.190.10">
    <property type="entry name" value="Periplasmic binding protein-like II"/>
    <property type="match status" value="1"/>
</dbReference>
<comment type="caution">
    <text evidence="7">The sequence shown here is derived from an EMBL/GenBank/DDBJ whole genome shotgun (WGS) entry which is preliminary data.</text>
</comment>
<dbReference type="AlphaFoldDB" id="A0A839XQN1"/>
<sequence>MLHSRVNRTRRLALIGLAGALALSACASERGEDAGNANTLVFGAAGAPKNFDPVFNDDGESFRPIRQMYETLVAYKPGTAELEPGLATEWTPSDDGTTWTFKLREGVKFHDGTDFNAEAVCFNFDRWYNMPGAAAQSQMIYYGDVFEGFAENKGDASGDPVYKSCEAKDEHTAVLNLNEAKGAFPDAFGLTSLSMSSPEALKEHNADEVTQSGESFNYPAYANEHPTGTGPFKFESYDKSANTITLTRNDDYWGDKPKLEKIVFRVIPDENARKQDMISGQIDGYDLPNPADYQALRDSGAQVMVRPTFNILYLGINQKNTPELKDERVRKAIEYAINKEQLAKNQLPEGASARYQFVPEETDGYTDDVEKHEHDVDKAKQLLKEAGAEDLKLKFYVPTEVSRPYMPNPVDIAGAVSDNLDAAGINVEMVQRPWNGGFKDDIQKHGNHDIHLLGWTGDYGDAGNFVGTFFGREKAEFGFNDKEIFKALADADATVDDEGQKKAYEEAAVKISEYVPAVPLTSSPPAIVVGGDVQGLVPSPLTDERFVSVSKGQS</sequence>
<dbReference type="InterPro" id="IPR030678">
    <property type="entry name" value="Peptide/Ni-bd"/>
</dbReference>
<accession>A0A839XQN1</accession>